<dbReference type="PANTHER" id="PTHR30404">
    <property type="entry name" value="N-ACETYLMURAMOYL-L-ALANINE AMIDASE"/>
    <property type="match status" value="1"/>
</dbReference>
<dbReference type="EC" id="3.5.1.28" evidence="2"/>
<proteinExistence type="predicted"/>
<feature type="chain" id="PRO_5018699288" description="N-acetylmuramoyl-L-alanine amidase" evidence="4">
    <location>
        <begin position="24"/>
        <end position="409"/>
    </location>
</feature>
<dbReference type="GO" id="GO:0008745">
    <property type="term" value="F:N-acetylmuramoyl-L-alanine amidase activity"/>
    <property type="evidence" value="ECO:0007669"/>
    <property type="project" value="UniProtKB-EC"/>
</dbReference>
<organism evidence="6 7">
    <name type="scientific">Paracoccus methylarcula</name>
    <dbReference type="NCBI Taxonomy" id="72022"/>
    <lineage>
        <taxon>Bacteria</taxon>
        <taxon>Pseudomonadati</taxon>
        <taxon>Pseudomonadota</taxon>
        <taxon>Alphaproteobacteria</taxon>
        <taxon>Rhodobacterales</taxon>
        <taxon>Paracoccaceae</taxon>
        <taxon>Paracoccus</taxon>
    </lineage>
</organism>
<dbReference type="SMART" id="SM00646">
    <property type="entry name" value="Ami_3"/>
    <property type="match status" value="1"/>
</dbReference>
<dbReference type="Proteomes" id="UP000238137">
    <property type="component" value="Unassembled WGS sequence"/>
</dbReference>
<dbReference type="GO" id="GO:0030288">
    <property type="term" value="C:outer membrane-bounded periplasmic space"/>
    <property type="evidence" value="ECO:0007669"/>
    <property type="project" value="TreeGrafter"/>
</dbReference>
<dbReference type="Pfam" id="PF11741">
    <property type="entry name" value="AMIN"/>
    <property type="match status" value="1"/>
</dbReference>
<dbReference type="EMBL" id="PXNQ02000007">
    <property type="protein sequence ID" value="RNF34258.1"/>
    <property type="molecule type" value="Genomic_DNA"/>
</dbReference>
<sequence>MSLALPRWLLLSLLLLIPAPAPAQEAARLLVGASSLTAEESGWGWGWGREPTLELELALSRAVPYRAVIVGDPVRLIVDLKETDFSGLRTEDLFGHDAVPAIRWGAFRQGWSRIVVELPGPYRITSASQRTKAPQPVIRVRLEPVAEDEFAPLPSATAALRNLPAPADLPPPTADAEGLTVVLDPGHGGFDPGAQAGGETEADLVLGFAKELRTALEAQGVTVRMTREDDSFVRLEKRMTMARDAGADLFLSLHADALPSGQAAGATIFVWNPKANGKAARQLATRHDRSDLLSGIDLTGKDDGLASVMMDFARTDTQPRSENFARFLTSRMALQGIGLHDRPIQGAAFSVLKSPDIPSALLELGFITDEHDRANLTDPQWRARMVRVLVEAISGWARDERFRETNLRH</sequence>
<feature type="domain" description="MurNAc-LAA" evidence="5">
    <location>
        <begin position="239"/>
        <end position="394"/>
    </location>
</feature>
<dbReference type="AlphaFoldDB" id="A0A3R7LJS8"/>
<dbReference type="CDD" id="cd02696">
    <property type="entry name" value="MurNAc-LAA"/>
    <property type="match status" value="1"/>
</dbReference>
<comment type="caution">
    <text evidence="6">The sequence shown here is derived from an EMBL/GenBank/DDBJ whole genome shotgun (WGS) entry which is preliminary data.</text>
</comment>
<gene>
    <name evidence="6" type="ORF">A7A09_012780</name>
</gene>
<keyword evidence="7" id="KW-1185">Reference proteome</keyword>
<accession>A0A3R7LJS8</accession>
<dbReference type="OrthoDB" id="9806267at2"/>
<dbReference type="Pfam" id="PF01520">
    <property type="entry name" value="Amidase_3"/>
    <property type="match status" value="1"/>
</dbReference>
<protein>
    <recommendedName>
        <fullName evidence="2">N-acetylmuramoyl-L-alanine amidase</fullName>
        <ecNumber evidence="2">3.5.1.28</ecNumber>
    </recommendedName>
</protein>
<keyword evidence="4" id="KW-0732">Signal</keyword>
<dbReference type="PANTHER" id="PTHR30404:SF0">
    <property type="entry name" value="N-ACETYLMURAMOYL-L-ALANINE AMIDASE AMIC"/>
    <property type="match status" value="1"/>
</dbReference>
<dbReference type="InterPro" id="IPR002508">
    <property type="entry name" value="MurNAc-LAA_cat"/>
</dbReference>
<evidence type="ECO:0000259" key="5">
    <source>
        <dbReference type="SMART" id="SM00646"/>
    </source>
</evidence>
<evidence type="ECO:0000313" key="7">
    <source>
        <dbReference type="Proteomes" id="UP000238137"/>
    </source>
</evidence>
<dbReference type="Gene3D" id="2.60.40.3500">
    <property type="match status" value="1"/>
</dbReference>
<evidence type="ECO:0000256" key="1">
    <source>
        <dbReference type="ARBA" id="ARBA00001561"/>
    </source>
</evidence>
<name>A0A3R7LJS8_9RHOB</name>
<evidence type="ECO:0000256" key="2">
    <source>
        <dbReference type="ARBA" id="ARBA00011901"/>
    </source>
</evidence>
<keyword evidence="3" id="KW-0378">Hydrolase</keyword>
<dbReference type="InterPro" id="IPR050695">
    <property type="entry name" value="N-acetylmuramoyl_amidase_3"/>
</dbReference>
<reference evidence="6" key="1">
    <citation type="submission" date="2018-05" db="EMBL/GenBank/DDBJ databases">
        <title>Reclassification of Methylarcula marina and Methylarcula terricola as Paracoccus methylarcula sp.nov., comb.nov. and Paracoccus terricola comb.nov.</title>
        <authorList>
            <person name="Shmareva M.N."/>
            <person name="Doronina N.V."/>
            <person name="Vasilenko O.V."/>
            <person name="Tarlachkov S.V."/>
            <person name="Trotsenko Y.A."/>
        </authorList>
    </citation>
    <scope>NUCLEOTIDE SEQUENCE [LARGE SCALE GENOMIC DNA]</scope>
    <source>
        <strain evidence="6">VKM B-2159</strain>
    </source>
</reference>
<dbReference type="Gene3D" id="3.40.630.40">
    <property type="entry name" value="Zn-dependent exopeptidases"/>
    <property type="match status" value="1"/>
</dbReference>
<dbReference type="GO" id="GO:0009253">
    <property type="term" value="P:peptidoglycan catabolic process"/>
    <property type="evidence" value="ECO:0007669"/>
    <property type="project" value="InterPro"/>
</dbReference>
<dbReference type="SUPFAM" id="SSF53187">
    <property type="entry name" value="Zn-dependent exopeptidases"/>
    <property type="match status" value="1"/>
</dbReference>
<evidence type="ECO:0000256" key="3">
    <source>
        <dbReference type="ARBA" id="ARBA00022801"/>
    </source>
</evidence>
<comment type="catalytic activity">
    <reaction evidence="1">
        <text>Hydrolyzes the link between N-acetylmuramoyl residues and L-amino acid residues in certain cell-wall glycopeptides.</text>
        <dbReference type="EC" id="3.5.1.28"/>
    </reaction>
</comment>
<dbReference type="InterPro" id="IPR021731">
    <property type="entry name" value="AMIN_dom"/>
</dbReference>
<feature type="signal peptide" evidence="4">
    <location>
        <begin position="1"/>
        <end position="23"/>
    </location>
</feature>
<evidence type="ECO:0000256" key="4">
    <source>
        <dbReference type="SAM" id="SignalP"/>
    </source>
</evidence>
<evidence type="ECO:0000313" key="6">
    <source>
        <dbReference type="EMBL" id="RNF34258.1"/>
    </source>
</evidence>